<evidence type="ECO:0000256" key="7">
    <source>
        <dbReference type="RuleBase" id="RU000461"/>
    </source>
</evidence>
<keyword evidence="7" id="KW-0503">Monooxygenase</keyword>
<protein>
    <recommendedName>
        <fullName evidence="11">Cytochrome P450</fullName>
    </recommendedName>
</protein>
<dbReference type="InterPro" id="IPR002401">
    <property type="entry name" value="Cyt_P450_E_grp-I"/>
</dbReference>
<dbReference type="PRINTS" id="PR00385">
    <property type="entry name" value="P450"/>
</dbReference>
<dbReference type="OrthoDB" id="1470350at2759"/>
<dbReference type="PRINTS" id="PR00463">
    <property type="entry name" value="EP450I"/>
</dbReference>
<keyword evidence="3 6" id="KW-0349">Heme</keyword>
<keyword evidence="8" id="KW-0472">Membrane</keyword>
<dbReference type="SUPFAM" id="SSF48264">
    <property type="entry name" value="Cytochrome P450"/>
    <property type="match status" value="1"/>
</dbReference>
<evidence type="ECO:0000256" key="3">
    <source>
        <dbReference type="ARBA" id="ARBA00022617"/>
    </source>
</evidence>
<gene>
    <name evidence="9" type="ORF">IMSHALPRED_006941</name>
</gene>
<name>A0A8H3FS81_9LECA</name>
<dbReference type="PANTHER" id="PTHR24305:SF210">
    <property type="entry name" value="CYTOCHROME P450 MONOOXYGENASE ASQL-RELATED"/>
    <property type="match status" value="1"/>
</dbReference>
<comment type="cofactor">
    <cofactor evidence="1 6">
        <name>heme</name>
        <dbReference type="ChEBI" id="CHEBI:30413"/>
    </cofactor>
</comment>
<dbReference type="EMBL" id="CAJPDT010000043">
    <property type="protein sequence ID" value="CAF9926361.1"/>
    <property type="molecule type" value="Genomic_DNA"/>
</dbReference>
<dbReference type="PROSITE" id="PS00086">
    <property type="entry name" value="CYTOCHROME_P450"/>
    <property type="match status" value="1"/>
</dbReference>
<reference evidence="9" key="1">
    <citation type="submission" date="2021-03" db="EMBL/GenBank/DDBJ databases">
        <authorList>
            <person name="Tagirdzhanova G."/>
        </authorList>
    </citation>
    <scope>NUCLEOTIDE SEQUENCE</scope>
</reference>
<evidence type="ECO:0000313" key="9">
    <source>
        <dbReference type="EMBL" id="CAF9926361.1"/>
    </source>
</evidence>
<dbReference type="PANTHER" id="PTHR24305">
    <property type="entry name" value="CYTOCHROME P450"/>
    <property type="match status" value="1"/>
</dbReference>
<evidence type="ECO:0000256" key="1">
    <source>
        <dbReference type="ARBA" id="ARBA00001971"/>
    </source>
</evidence>
<accession>A0A8H3FS81</accession>
<keyword evidence="4 6" id="KW-0479">Metal-binding</keyword>
<feature type="transmembrane region" description="Helical" evidence="8">
    <location>
        <begin position="12"/>
        <end position="32"/>
    </location>
</feature>
<dbReference type="Proteomes" id="UP000664534">
    <property type="component" value="Unassembled WGS sequence"/>
</dbReference>
<dbReference type="GO" id="GO:0020037">
    <property type="term" value="F:heme binding"/>
    <property type="evidence" value="ECO:0007669"/>
    <property type="project" value="InterPro"/>
</dbReference>
<evidence type="ECO:0000256" key="5">
    <source>
        <dbReference type="ARBA" id="ARBA00023004"/>
    </source>
</evidence>
<sequence length="501" mass="56611">MFLQFSFEDALLATLIASIVYFTLATIHSLYFHSLSRFPGPKSWAISRIPYAYTLLKGDLTQRTKELHEQYGKIVRLAPNELSFIDGQAWQDIYNHHQGRPNFSKNPLWMAPGDNGIHSILSANDADHARYRRLLAHAFSERALREQEYLPLAYIDLLTRKIRGIVSASESHSAVVDIVKWLNFTTFDIVGDLALGESFHCLEDSNYHGWVSILFTQFKAAALFVSLRFFGLDKPLRMVLPKSLLKKRAEHAKYSTDRIHHRLNQGKEGADAQRNDFMTYVLRYNDEKGMTVPEIEQTFRVLVVAGAETSGTALSGILGNLLQSPDAMENIVKEVRQSFRNASEICANRVSNLPYLNAVIEEGLRLCPPVALGMPRVVPAGGAEVSGQWLPGGTFVACPGYASNRSLLNFPDSPSTFDPSRWLPPSNLSKVGSSAFNPFSLGPRNCLGRNLAYLEMRLILAHLLWHFEFEAEDSAWNWEDQKTWILWEKKPLKVKIRIRDG</sequence>
<organism evidence="9 10">
    <name type="scientific">Imshaugia aleurites</name>
    <dbReference type="NCBI Taxonomy" id="172621"/>
    <lineage>
        <taxon>Eukaryota</taxon>
        <taxon>Fungi</taxon>
        <taxon>Dikarya</taxon>
        <taxon>Ascomycota</taxon>
        <taxon>Pezizomycotina</taxon>
        <taxon>Lecanoromycetes</taxon>
        <taxon>OSLEUM clade</taxon>
        <taxon>Lecanoromycetidae</taxon>
        <taxon>Lecanorales</taxon>
        <taxon>Lecanorineae</taxon>
        <taxon>Parmeliaceae</taxon>
        <taxon>Imshaugia</taxon>
    </lineage>
</organism>
<dbReference type="GO" id="GO:0004497">
    <property type="term" value="F:monooxygenase activity"/>
    <property type="evidence" value="ECO:0007669"/>
    <property type="project" value="UniProtKB-KW"/>
</dbReference>
<evidence type="ECO:0000256" key="4">
    <source>
        <dbReference type="ARBA" id="ARBA00022723"/>
    </source>
</evidence>
<keyword evidence="5 6" id="KW-0408">Iron</keyword>
<dbReference type="InterPro" id="IPR001128">
    <property type="entry name" value="Cyt_P450"/>
</dbReference>
<evidence type="ECO:0000256" key="6">
    <source>
        <dbReference type="PIRSR" id="PIRSR602401-1"/>
    </source>
</evidence>
<evidence type="ECO:0000313" key="10">
    <source>
        <dbReference type="Proteomes" id="UP000664534"/>
    </source>
</evidence>
<dbReference type="InterPro" id="IPR050121">
    <property type="entry name" value="Cytochrome_P450_monoxygenase"/>
</dbReference>
<proteinExistence type="inferred from homology"/>
<dbReference type="InterPro" id="IPR036396">
    <property type="entry name" value="Cyt_P450_sf"/>
</dbReference>
<keyword evidence="10" id="KW-1185">Reference proteome</keyword>
<comment type="similarity">
    <text evidence="2 7">Belongs to the cytochrome P450 family.</text>
</comment>
<evidence type="ECO:0000256" key="8">
    <source>
        <dbReference type="SAM" id="Phobius"/>
    </source>
</evidence>
<dbReference type="Gene3D" id="1.10.630.10">
    <property type="entry name" value="Cytochrome P450"/>
    <property type="match status" value="1"/>
</dbReference>
<keyword evidence="8" id="KW-0812">Transmembrane</keyword>
<evidence type="ECO:0000256" key="2">
    <source>
        <dbReference type="ARBA" id="ARBA00010617"/>
    </source>
</evidence>
<dbReference type="AlphaFoldDB" id="A0A8H3FS81"/>
<keyword evidence="7" id="KW-0560">Oxidoreductase</keyword>
<dbReference type="GO" id="GO:0005506">
    <property type="term" value="F:iron ion binding"/>
    <property type="evidence" value="ECO:0007669"/>
    <property type="project" value="InterPro"/>
</dbReference>
<keyword evidence="8" id="KW-1133">Transmembrane helix</keyword>
<comment type="caution">
    <text evidence="9">The sequence shown here is derived from an EMBL/GenBank/DDBJ whole genome shotgun (WGS) entry which is preliminary data.</text>
</comment>
<dbReference type="GO" id="GO:0016705">
    <property type="term" value="F:oxidoreductase activity, acting on paired donors, with incorporation or reduction of molecular oxygen"/>
    <property type="evidence" value="ECO:0007669"/>
    <property type="project" value="InterPro"/>
</dbReference>
<dbReference type="InterPro" id="IPR017972">
    <property type="entry name" value="Cyt_P450_CS"/>
</dbReference>
<feature type="binding site" description="axial binding residue" evidence="6">
    <location>
        <position position="446"/>
    </location>
    <ligand>
        <name>heme</name>
        <dbReference type="ChEBI" id="CHEBI:30413"/>
    </ligand>
    <ligandPart>
        <name>Fe</name>
        <dbReference type="ChEBI" id="CHEBI:18248"/>
    </ligandPart>
</feature>
<dbReference type="CDD" id="cd11058">
    <property type="entry name" value="CYP60B-like"/>
    <property type="match status" value="1"/>
</dbReference>
<dbReference type="Pfam" id="PF00067">
    <property type="entry name" value="p450"/>
    <property type="match status" value="1"/>
</dbReference>
<evidence type="ECO:0008006" key="11">
    <source>
        <dbReference type="Google" id="ProtNLM"/>
    </source>
</evidence>